<dbReference type="Proteomes" id="UP001314229">
    <property type="component" value="Unassembled WGS sequence"/>
</dbReference>
<dbReference type="EMBL" id="CAWUFR010000300">
    <property type="protein sequence ID" value="CAK6975449.1"/>
    <property type="molecule type" value="Genomic_DNA"/>
</dbReference>
<accession>A0AAV1PX59</accession>
<dbReference type="AlphaFoldDB" id="A0AAV1PX59"/>
<evidence type="ECO:0000313" key="3">
    <source>
        <dbReference type="Proteomes" id="UP001314229"/>
    </source>
</evidence>
<gene>
    <name evidence="2" type="ORF">FSCOSCO3_A036099</name>
</gene>
<keyword evidence="3" id="KW-1185">Reference proteome</keyword>
<name>A0AAV1PX59_SCOSC</name>
<protein>
    <submittedName>
        <fullName evidence="2">Sterile alpha motif domain-containing protein 3-like</fullName>
    </submittedName>
</protein>
<feature type="non-terminal residue" evidence="2">
    <location>
        <position position="1"/>
    </location>
</feature>
<evidence type="ECO:0000256" key="1">
    <source>
        <dbReference type="SAM" id="MobiDB-lite"/>
    </source>
</evidence>
<proteinExistence type="predicted"/>
<feature type="region of interest" description="Disordered" evidence="1">
    <location>
        <begin position="83"/>
        <end position="108"/>
    </location>
</feature>
<evidence type="ECO:0000313" key="2">
    <source>
        <dbReference type="EMBL" id="CAK6975449.1"/>
    </source>
</evidence>
<dbReference type="PANTHER" id="PTHR31025:SF19">
    <property type="entry name" value="SI:CH73-42K18.1-RELATED"/>
    <property type="match status" value="1"/>
</dbReference>
<organism evidence="2 3">
    <name type="scientific">Scomber scombrus</name>
    <name type="common">Atlantic mackerel</name>
    <name type="synonym">Scomber vernalis</name>
    <dbReference type="NCBI Taxonomy" id="13677"/>
    <lineage>
        <taxon>Eukaryota</taxon>
        <taxon>Metazoa</taxon>
        <taxon>Chordata</taxon>
        <taxon>Craniata</taxon>
        <taxon>Vertebrata</taxon>
        <taxon>Euteleostomi</taxon>
        <taxon>Actinopterygii</taxon>
        <taxon>Neopterygii</taxon>
        <taxon>Teleostei</taxon>
        <taxon>Neoteleostei</taxon>
        <taxon>Acanthomorphata</taxon>
        <taxon>Pelagiaria</taxon>
        <taxon>Scombriformes</taxon>
        <taxon>Scombridae</taxon>
        <taxon>Scomber</taxon>
    </lineage>
</organism>
<reference evidence="2 3" key="1">
    <citation type="submission" date="2024-01" db="EMBL/GenBank/DDBJ databases">
        <authorList>
            <person name="Alioto T."/>
            <person name="Alioto T."/>
            <person name="Gomez Garrido J."/>
        </authorList>
    </citation>
    <scope>NUCLEOTIDE SEQUENCE [LARGE SCALE GENOMIC DNA]</scope>
</reference>
<sequence>FIMLLRIILSENDIRKVTIDTLPETVHDFCSILKTKLGLEGDLVIQYQDPEFDNELCNLSSMSELHKDKATLKVHTKSSEYNTDSTLDTASLSSSSLEDSPHGTQTRQLPQPFVIPAFSFDVELKLRQGNDAFHRDGSLLDISKDMKSDILDKLAEAIYAHNPYPSREDYDHVAQALINKHPCLKEPGSVGGWYCWKFSLKFKMGNFRQKMRVAGCSELRVNARTSGSTSSKRLKRARKSEVNFLPDFPEGKAQSDLETERSTMVSEMKKRKVDWNQIGEMMSNTFPLRRKEIVEDEPLVEQVKDRWPALFAERQIEAEFARLTSVDLKGSFFAGLDQYLARFLELYKAKSGIVGLNRLMRCLNDDSSTHRKRTVLLLGLPHFLKEDPSGFFKTVEATDEEDTFTKGMKVGVVMVKDGEEIIDTAVVLEEAVILSELKDIPQVGGFTSPSRLSFAAIVALRSAASLITELLSEHYLCLQMIRLHDRVNSNLPSRLVESFLSAHLRFVRETDDDRIFHPTDRPAFLHRAAVPDG</sequence>
<comment type="caution">
    <text evidence="2">The sequence shown here is derived from an EMBL/GenBank/DDBJ whole genome shotgun (WGS) entry which is preliminary data.</text>
</comment>
<feature type="compositionally biased region" description="Low complexity" evidence="1">
    <location>
        <begin position="83"/>
        <end position="98"/>
    </location>
</feature>
<dbReference type="PANTHER" id="PTHR31025">
    <property type="entry name" value="SI:CH211-196P9.1-RELATED"/>
    <property type="match status" value="1"/>
</dbReference>